<comment type="caution">
    <text evidence="3">The sequence shown here is derived from an EMBL/GenBank/DDBJ whole genome shotgun (WGS) entry which is preliminary data.</text>
</comment>
<dbReference type="RefSeq" id="WP_268916533.1">
    <property type="nucleotide sequence ID" value="NZ_CAJPNG010000019.1"/>
</dbReference>
<evidence type="ECO:0000313" key="4">
    <source>
        <dbReference type="Proteomes" id="UP001072034"/>
    </source>
</evidence>
<feature type="region of interest" description="Disordered" evidence="1">
    <location>
        <begin position="27"/>
        <end position="80"/>
    </location>
</feature>
<keyword evidence="2" id="KW-0732">Signal</keyword>
<name>A0ABT4I523_9ACTO</name>
<keyword evidence="4" id="KW-1185">Reference proteome</keyword>
<gene>
    <name evidence="3" type="ORF">OHJ16_02030</name>
</gene>
<feature type="compositionally biased region" description="Low complexity" evidence="1">
    <location>
        <begin position="41"/>
        <end position="59"/>
    </location>
</feature>
<evidence type="ECO:0000313" key="3">
    <source>
        <dbReference type="EMBL" id="MCZ0856832.1"/>
    </source>
</evidence>
<protein>
    <recommendedName>
        <fullName evidence="5">Lipoprotein</fullName>
    </recommendedName>
</protein>
<evidence type="ECO:0000256" key="1">
    <source>
        <dbReference type="SAM" id="MobiDB-lite"/>
    </source>
</evidence>
<organism evidence="3 4">
    <name type="scientific">Actinomyces israelii</name>
    <dbReference type="NCBI Taxonomy" id="1659"/>
    <lineage>
        <taxon>Bacteria</taxon>
        <taxon>Bacillati</taxon>
        <taxon>Actinomycetota</taxon>
        <taxon>Actinomycetes</taxon>
        <taxon>Actinomycetales</taxon>
        <taxon>Actinomycetaceae</taxon>
        <taxon>Actinomyces</taxon>
    </lineage>
</organism>
<dbReference type="Proteomes" id="UP001072034">
    <property type="component" value="Unassembled WGS sequence"/>
</dbReference>
<dbReference type="PROSITE" id="PS51257">
    <property type="entry name" value="PROKAR_LIPOPROTEIN"/>
    <property type="match status" value="1"/>
</dbReference>
<dbReference type="EMBL" id="JAPTMY010000003">
    <property type="protein sequence ID" value="MCZ0856832.1"/>
    <property type="molecule type" value="Genomic_DNA"/>
</dbReference>
<reference evidence="3" key="1">
    <citation type="submission" date="2022-10" db="EMBL/GenBank/DDBJ databases">
        <title>Genome sequence of Actinomyces israelii ATCC 10048.</title>
        <authorList>
            <person name="Watt R.M."/>
            <person name="Tong W.M."/>
        </authorList>
    </citation>
    <scope>NUCLEOTIDE SEQUENCE</scope>
    <source>
        <strain evidence="3">ATCC 10048</strain>
    </source>
</reference>
<feature type="signal peptide" evidence="2">
    <location>
        <begin position="1"/>
        <end position="30"/>
    </location>
</feature>
<evidence type="ECO:0008006" key="5">
    <source>
        <dbReference type="Google" id="ProtNLM"/>
    </source>
</evidence>
<proteinExistence type="predicted"/>
<accession>A0ABT4I523</accession>
<evidence type="ECO:0000256" key="2">
    <source>
        <dbReference type="SAM" id="SignalP"/>
    </source>
</evidence>
<feature type="chain" id="PRO_5046547456" description="Lipoprotein" evidence="2">
    <location>
        <begin position="31"/>
        <end position="228"/>
    </location>
</feature>
<sequence length="228" mass="22947">MHPRPRHVLSTACIATALALTGACSWGGSADSAPTEEPADSSSGTAAGAASGGASPSGAETLDPLAQDAPGAPDLRGARLPLPKGCIADDGTTASFANSYASAQDSTGTTAFAFLRHPAIVMSTSAGPLTLVPLECHRGGTDLFHTDIAAYTETLSLAGSISLRDIDSGAEAGMIASITTSEGAAHLEWVNQEVSGDRQCHLCFTGIGSADLSWKGNGFTASGLRTTR</sequence>